<protein>
    <recommendedName>
        <fullName evidence="2">Lipocalin-like domain-containing protein</fullName>
    </recommendedName>
</protein>
<comment type="caution">
    <text evidence="3">The sequence shown here is derived from an EMBL/GenBank/DDBJ whole genome shotgun (WGS) entry which is preliminary data.</text>
</comment>
<feature type="signal peptide" evidence="1">
    <location>
        <begin position="1"/>
        <end position="17"/>
    </location>
</feature>
<evidence type="ECO:0000256" key="1">
    <source>
        <dbReference type="SAM" id="SignalP"/>
    </source>
</evidence>
<accession>A0A085ZZA5</accession>
<dbReference type="eggNOG" id="ENOG5030YTU">
    <property type="taxonomic scope" value="Bacteria"/>
</dbReference>
<evidence type="ECO:0000259" key="2">
    <source>
        <dbReference type="Pfam" id="PF13648"/>
    </source>
</evidence>
<organism evidence="3 4">
    <name type="scientific">Chryseobacterium piperi</name>
    <dbReference type="NCBI Taxonomy" id="558152"/>
    <lineage>
        <taxon>Bacteria</taxon>
        <taxon>Pseudomonadati</taxon>
        <taxon>Bacteroidota</taxon>
        <taxon>Flavobacteriia</taxon>
        <taxon>Flavobacteriales</taxon>
        <taxon>Weeksellaceae</taxon>
        <taxon>Chryseobacterium group</taxon>
        <taxon>Chryseobacterium</taxon>
    </lineage>
</organism>
<dbReference type="KEGG" id="cpip:CJF12_09515"/>
<dbReference type="EMBL" id="JPRJ01000089">
    <property type="protein sequence ID" value="KFF09769.1"/>
    <property type="molecule type" value="Genomic_DNA"/>
</dbReference>
<dbReference type="AlphaFoldDB" id="A0A085ZZA5"/>
<dbReference type="RefSeq" id="WP_034688392.1">
    <property type="nucleotide sequence ID" value="NZ_CP023049.2"/>
</dbReference>
<dbReference type="Pfam" id="PF13648">
    <property type="entry name" value="Lipocalin_4"/>
    <property type="match status" value="1"/>
</dbReference>
<name>A0A085ZZA5_9FLAO</name>
<dbReference type="OrthoDB" id="1257001at2"/>
<evidence type="ECO:0000313" key="4">
    <source>
        <dbReference type="Proteomes" id="UP000028709"/>
    </source>
</evidence>
<evidence type="ECO:0000313" key="3">
    <source>
        <dbReference type="EMBL" id="KFF09769.1"/>
    </source>
</evidence>
<sequence>MKKIFLSLALVSMAACGSDSETLDIIDPNEASIIGKWYIEKAEVYRSGSQQTQTSFSSECEKKRTHEFKTTNMTSITFAPEGNNCVQTDVVTRNYTFDKANMKFWYEEEQDYPYFITQLTQSNMVMEDRTQDVDGDGTKDIIRRFFNKTH</sequence>
<feature type="domain" description="Lipocalin-like" evidence="2">
    <location>
        <begin position="33"/>
        <end position="126"/>
    </location>
</feature>
<dbReference type="InterPro" id="IPR024311">
    <property type="entry name" value="Lipocalin-like"/>
</dbReference>
<gene>
    <name evidence="3" type="ORF">IQ37_19775</name>
</gene>
<keyword evidence="4" id="KW-1185">Reference proteome</keyword>
<dbReference type="Proteomes" id="UP000028709">
    <property type="component" value="Unassembled WGS sequence"/>
</dbReference>
<keyword evidence="1" id="KW-0732">Signal</keyword>
<reference evidence="3 4" key="1">
    <citation type="submission" date="2014-07" db="EMBL/GenBank/DDBJ databases">
        <title>Genome of Chryseobacterium piperi CTM.</title>
        <authorList>
            <person name="Pipes S.E."/>
            <person name="Stropko S.J."/>
            <person name="Newman J.D."/>
        </authorList>
    </citation>
    <scope>NUCLEOTIDE SEQUENCE [LARGE SCALE GENOMIC DNA]</scope>
    <source>
        <strain evidence="3 4">CTM</strain>
    </source>
</reference>
<dbReference type="PROSITE" id="PS51257">
    <property type="entry name" value="PROKAR_LIPOPROTEIN"/>
    <property type="match status" value="1"/>
</dbReference>
<feature type="chain" id="PRO_5001801862" description="Lipocalin-like domain-containing protein" evidence="1">
    <location>
        <begin position="18"/>
        <end position="150"/>
    </location>
</feature>
<proteinExistence type="predicted"/>